<dbReference type="GO" id="GO:0005634">
    <property type="term" value="C:nucleus"/>
    <property type="evidence" value="ECO:0007669"/>
    <property type="project" value="UniProtKB-SubCell"/>
</dbReference>
<dbReference type="Gene3D" id="1.10.20.10">
    <property type="entry name" value="Histone, subunit A"/>
    <property type="match status" value="1"/>
</dbReference>
<dbReference type="GO" id="GO:0030527">
    <property type="term" value="F:structural constituent of chromatin"/>
    <property type="evidence" value="ECO:0007669"/>
    <property type="project" value="InterPro"/>
</dbReference>
<evidence type="ECO:0000256" key="5">
    <source>
        <dbReference type="ARBA" id="ARBA00023125"/>
    </source>
</evidence>
<comment type="subcellular location">
    <subcellularLocation>
        <location evidence="2">Chromosome</location>
    </subcellularLocation>
    <subcellularLocation>
        <location evidence="1 8">Nucleus</location>
    </subcellularLocation>
</comment>
<dbReference type="SMART" id="SM00414">
    <property type="entry name" value="H2A"/>
    <property type="match status" value="1"/>
</dbReference>
<dbReference type="GO" id="GO:0003677">
    <property type="term" value="F:DNA binding"/>
    <property type="evidence" value="ECO:0007669"/>
    <property type="project" value="UniProtKB-KW"/>
</dbReference>
<evidence type="ECO:0000256" key="6">
    <source>
        <dbReference type="ARBA" id="ARBA00023242"/>
    </source>
</evidence>
<organism evidence="10 11">
    <name type="scientific">Volvox africanus</name>
    <dbReference type="NCBI Taxonomy" id="51714"/>
    <lineage>
        <taxon>Eukaryota</taxon>
        <taxon>Viridiplantae</taxon>
        <taxon>Chlorophyta</taxon>
        <taxon>core chlorophytes</taxon>
        <taxon>Chlorophyceae</taxon>
        <taxon>CS clade</taxon>
        <taxon>Chlamydomonadales</taxon>
        <taxon>Volvocaceae</taxon>
        <taxon>Volvox</taxon>
    </lineage>
</organism>
<evidence type="ECO:0000313" key="10">
    <source>
        <dbReference type="EMBL" id="GIL54796.1"/>
    </source>
</evidence>
<dbReference type="InterPro" id="IPR002119">
    <property type="entry name" value="Histone_H2A"/>
</dbReference>
<dbReference type="PANTHER" id="PTHR23430">
    <property type="entry name" value="HISTONE H2A"/>
    <property type="match status" value="1"/>
</dbReference>
<gene>
    <name evidence="10" type="ORF">Vafri_10492</name>
</gene>
<dbReference type="AlphaFoldDB" id="A0A8J4B6S5"/>
<accession>A0A8J4B6S5</accession>
<evidence type="ECO:0000256" key="4">
    <source>
        <dbReference type="ARBA" id="ARBA00022454"/>
    </source>
</evidence>
<evidence type="ECO:0000256" key="2">
    <source>
        <dbReference type="ARBA" id="ARBA00004286"/>
    </source>
</evidence>
<comment type="subunit">
    <text evidence="8">The nucleosome is a histone octamer containing two molecules each of H2A, H2B, H3 and H4 assembled in one H3-H4 heterotetramer and two H2A-H2B heterodimers. The octamer wraps approximately 147 bp of DNA.</text>
</comment>
<dbReference type="InterPro" id="IPR032458">
    <property type="entry name" value="Histone_H2A_CS"/>
</dbReference>
<dbReference type="PRINTS" id="PR00620">
    <property type="entry name" value="HISTONEH2A"/>
</dbReference>
<keyword evidence="6 8" id="KW-0539">Nucleus</keyword>
<reference evidence="10" key="1">
    <citation type="journal article" date="2021" name="Proc. Natl. Acad. Sci. U.S.A.">
        <title>Three genomes in the algal genus Volvox reveal the fate of a haploid sex-determining region after a transition to homothallism.</title>
        <authorList>
            <person name="Yamamoto K."/>
            <person name="Hamaji T."/>
            <person name="Kawai-Toyooka H."/>
            <person name="Matsuzaki R."/>
            <person name="Takahashi F."/>
            <person name="Nishimura Y."/>
            <person name="Kawachi M."/>
            <person name="Noguchi H."/>
            <person name="Minakuchi Y."/>
            <person name="Umen J.G."/>
            <person name="Toyoda A."/>
            <person name="Nozaki H."/>
        </authorList>
    </citation>
    <scope>NUCLEOTIDE SEQUENCE</scope>
    <source>
        <strain evidence="10">NIES-3780</strain>
    </source>
</reference>
<evidence type="ECO:0000313" key="11">
    <source>
        <dbReference type="Proteomes" id="UP000747399"/>
    </source>
</evidence>
<dbReference type="InterPro" id="IPR007125">
    <property type="entry name" value="H2A/H2B/H3"/>
</dbReference>
<keyword evidence="5 8" id="KW-0238">DNA-binding</keyword>
<dbReference type="Pfam" id="PF00125">
    <property type="entry name" value="Histone"/>
    <property type="match status" value="1"/>
</dbReference>
<feature type="non-terminal residue" evidence="10">
    <location>
        <position position="176"/>
    </location>
</feature>
<dbReference type="PROSITE" id="PS00046">
    <property type="entry name" value="HISTONE_H2A"/>
    <property type="match status" value="1"/>
</dbReference>
<dbReference type="Proteomes" id="UP000747399">
    <property type="component" value="Unassembled WGS sequence"/>
</dbReference>
<protein>
    <recommendedName>
        <fullName evidence="8">Histone H2A</fullName>
    </recommendedName>
</protein>
<proteinExistence type="inferred from homology"/>
<evidence type="ECO:0000256" key="7">
    <source>
        <dbReference type="ARBA" id="ARBA00023269"/>
    </source>
</evidence>
<comment type="caution">
    <text evidence="10">The sequence shown here is derived from an EMBL/GenBank/DDBJ whole genome shotgun (WGS) entry which is preliminary data.</text>
</comment>
<keyword evidence="4 8" id="KW-0158">Chromosome</keyword>
<evidence type="ECO:0000256" key="3">
    <source>
        <dbReference type="ARBA" id="ARBA00010691"/>
    </source>
</evidence>
<dbReference type="CDD" id="cd00074">
    <property type="entry name" value="HFD_H2A"/>
    <property type="match status" value="1"/>
</dbReference>
<evidence type="ECO:0000256" key="8">
    <source>
        <dbReference type="RuleBase" id="RU003767"/>
    </source>
</evidence>
<dbReference type="EMBL" id="BNCO01000019">
    <property type="protein sequence ID" value="GIL54796.1"/>
    <property type="molecule type" value="Genomic_DNA"/>
</dbReference>
<evidence type="ECO:0000256" key="1">
    <source>
        <dbReference type="ARBA" id="ARBA00004123"/>
    </source>
</evidence>
<keyword evidence="11" id="KW-1185">Reference proteome</keyword>
<sequence>MPKTVRGNNESAKEKTRGLFFHFPERLRKPRSTPMSRSARAGLIFPVAQIARKLKAANSVKRLGATAPVYLAAVLEYCAAEVLDLAASAAKQCQRSRIQPRHVMLAVKGDAELDKLLAGTIFPGAGVQPHTIPVLLKTMKTATTVVDIDCEIDVYSHGSSCGGGGSGSDDSGTKGR</sequence>
<dbReference type="SUPFAM" id="SSF47113">
    <property type="entry name" value="Histone-fold"/>
    <property type="match status" value="1"/>
</dbReference>
<dbReference type="InterPro" id="IPR009072">
    <property type="entry name" value="Histone-fold"/>
</dbReference>
<evidence type="ECO:0000259" key="9">
    <source>
        <dbReference type="Pfam" id="PF00125"/>
    </source>
</evidence>
<dbReference type="GO" id="GO:0046982">
    <property type="term" value="F:protein heterodimerization activity"/>
    <property type="evidence" value="ECO:0007669"/>
    <property type="project" value="InterPro"/>
</dbReference>
<name>A0A8J4B6S5_9CHLO</name>
<feature type="domain" description="Core Histone H2A/H2B/H3" evidence="9">
    <location>
        <begin position="29"/>
        <end position="108"/>
    </location>
</feature>
<dbReference type="GO" id="GO:0000786">
    <property type="term" value="C:nucleosome"/>
    <property type="evidence" value="ECO:0007669"/>
    <property type="project" value="UniProtKB-KW"/>
</dbReference>
<keyword evidence="7 8" id="KW-0544">Nucleosome core</keyword>
<comment type="similarity">
    <text evidence="3 8">Belongs to the histone H2A family.</text>
</comment>